<dbReference type="EMBL" id="CP029843">
    <property type="protein sequence ID" value="AWV08058.1"/>
    <property type="molecule type" value="Genomic_DNA"/>
</dbReference>
<dbReference type="Proteomes" id="UP000249447">
    <property type="component" value="Chromosome"/>
</dbReference>
<organism evidence="8 9">
    <name type="scientific">Marilutibacter maris</name>
    <dbReference type="NCBI Taxonomy" id="1605891"/>
    <lineage>
        <taxon>Bacteria</taxon>
        <taxon>Pseudomonadati</taxon>
        <taxon>Pseudomonadota</taxon>
        <taxon>Gammaproteobacteria</taxon>
        <taxon>Lysobacterales</taxon>
        <taxon>Lysobacteraceae</taxon>
        <taxon>Marilutibacter</taxon>
    </lineage>
</organism>
<dbReference type="InterPro" id="IPR050553">
    <property type="entry name" value="Thioredoxin_ResA/DsbE_sf"/>
</dbReference>
<evidence type="ECO:0000313" key="8">
    <source>
        <dbReference type="EMBL" id="AWV08058.1"/>
    </source>
</evidence>
<dbReference type="PANTHER" id="PTHR42852">
    <property type="entry name" value="THIOL:DISULFIDE INTERCHANGE PROTEIN DSBE"/>
    <property type="match status" value="1"/>
</dbReference>
<dbReference type="PROSITE" id="PS51352">
    <property type="entry name" value="THIOREDOXIN_2"/>
    <property type="match status" value="1"/>
</dbReference>
<accession>A0A2U9TBX0</accession>
<evidence type="ECO:0000256" key="4">
    <source>
        <dbReference type="ARBA" id="ARBA00023284"/>
    </source>
</evidence>
<evidence type="ECO:0000256" key="6">
    <source>
        <dbReference type="SAM" id="SignalP"/>
    </source>
</evidence>
<comment type="subcellular location">
    <subcellularLocation>
        <location evidence="1">Cell envelope</location>
    </subcellularLocation>
</comment>
<keyword evidence="2" id="KW-0201">Cytochrome c-type biogenesis</keyword>
<dbReference type="PANTHER" id="PTHR42852:SF6">
    <property type="entry name" value="THIOL:DISULFIDE INTERCHANGE PROTEIN DSBE"/>
    <property type="match status" value="1"/>
</dbReference>
<keyword evidence="3" id="KW-1015">Disulfide bond</keyword>
<protein>
    <submittedName>
        <fullName evidence="8">Thioredoxin</fullName>
    </submittedName>
</protein>
<evidence type="ECO:0000256" key="1">
    <source>
        <dbReference type="ARBA" id="ARBA00004196"/>
    </source>
</evidence>
<reference evidence="8 9" key="1">
    <citation type="submission" date="2018-05" db="EMBL/GenBank/DDBJ databases">
        <title>The complete genome of Lysobacter maris HZ9B, a marine bacterium antagonistic against terrestrial plant pathogens.</title>
        <authorList>
            <person name="Zhang X.-Q."/>
        </authorList>
    </citation>
    <scope>NUCLEOTIDE SEQUENCE [LARGE SCALE GENOMIC DNA]</scope>
    <source>
        <strain evidence="8 9">HZ9B</strain>
    </source>
</reference>
<dbReference type="OrthoDB" id="9796554at2"/>
<dbReference type="GO" id="GO:0017004">
    <property type="term" value="P:cytochrome complex assembly"/>
    <property type="evidence" value="ECO:0007669"/>
    <property type="project" value="UniProtKB-KW"/>
</dbReference>
<feature type="domain" description="Thioredoxin" evidence="7">
    <location>
        <begin position="46"/>
        <end position="186"/>
    </location>
</feature>
<evidence type="ECO:0000313" key="9">
    <source>
        <dbReference type="Proteomes" id="UP000249447"/>
    </source>
</evidence>
<dbReference type="GO" id="GO:0030313">
    <property type="term" value="C:cell envelope"/>
    <property type="evidence" value="ECO:0007669"/>
    <property type="project" value="UniProtKB-SubCell"/>
</dbReference>
<dbReference type="Pfam" id="PF00578">
    <property type="entry name" value="AhpC-TSA"/>
    <property type="match status" value="1"/>
</dbReference>
<dbReference type="GO" id="GO:0016491">
    <property type="term" value="F:oxidoreductase activity"/>
    <property type="evidence" value="ECO:0007669"/>
    <property type="project" value="InterPro"/>
</dbReference>
<dbReference type="Gene3D" id="3.40.30.10">
    <property type="entry name" value="Glutaredoxin"/>
    <property type="match status" value="1"/>
</dbReference>
<dbReference type="AlphaFoldDB" id="A0A2U9TBX0"/>
<gene>
    <name evidence="8" type="ORF">C9I47_2380</name>
</gene>
<keyword evidence="6" id="KW-0732">Signal</keyword>
<keyword evidence="4" id="KW-0676">Redox-active center</keyword>
<evidence type="ECO:0000256" key="3">
    <source>
        <dbReference type="ARBA" id="ARBA00023157"/>
    </source>
</evidence>
<dbReference type="InterPro" id="IPR013766">
    <property type="entry name" value="Thioredoxin_domain"/>
</dbReference>
<proteinExistence type="predicted"/>
<dbReference type="InterPro" id="IPR036249">
    <property type="entry name" value="Thioredoxin-like_sf"/>
</dbReference>
<dbReference type="KEGG" id="lmb:C9I47_2380"/>
<name>A0A2U9TBX0_9GAMM</name>
<feature type="compositionally biased region" description="Low complexity" evidence="5">
    <location>
        <begin position="30"/>
        <end position="39"/>
    </location>
</feature>
<feature type="chain" id="PRO_5016080109" evidence="6">
    <location>
        <begin position="24"/>
        <end position="198"/>
    </location>
</feature>
<dbReference type="SUPFAM" id="SSF52833">
    <property type="entry name" value="Thioredoxin-like"/>
    <property type="match status" value="1"/>
</dbReference>
<dbReference type="CDD" id="cd02966">
    <property type="entry name" value="TlpA_like_family"/>
    <property type="match status" value="1"/>
</dbReference>
<sequence length="198" mass="21147">MPLLTLLATLLLLAACQRAPEPAADPGPEAPAAADTATADADDTGADAGGTVEQPELKAVTVDGAPYDLAEHRGRWVVVNFWATWCKPCLKEMPELSALDAMREHIEVVGLAYEEIEVAEMKAFLEKHPVVYPIVIVDTYNPPADFETPRGLPMTYLIAPDGRVADRFLGPVTAPEIEAAIERIGQATGMEPAGETGE</sequence>
<feature type="signal peptide" evidence="6">
    <location>
        <begin position="1"/>
        <end position="23"/>
    </location>
</feature>
<dbReference type="InterPro" id="IPR000866">
    <property type="entry name" value="AhpC/TSA"/>
</dbReference>
<evidence type="ECO:0000256" key="2">
    <source>
        <dbReference type="ARBA" id="ARBA00022748"/>
    </source>
</evidence>
<evidence type="ECO:0000259" key="7">
    <source>
        <dbReference type="PROSITE" id="PS51352"/>
    </source>
</evidence>
<keyword evidence="9" id="KW-1185">Reference proteome</keyword>
<evidence type="ECO:0000256" key="5">
    <source>
        <dbReference type="SAM" id="MobiDB-lite"/>
    </source>
</evidence>
<dbReference type="GO" id="GO:0016209">
    <property type="term" value="F:antioxidant activity"/>
    <property type="evidence" value="ECO:0007669"/>
    <property type="project" value="InterPro"/>
</dbReference>
<feature type="region of interest" description="Disordered" evidence="5">
    <location>
        <begin position="21"/>
        <end position="55"/>
    </location>
</feature>